<name>E9GXY9_DAPPU</name>
<sequence>MNHVSCPFDPAHVVESRKLQAHLIKCKRNLPTNHDYVQCNFWHLHYVRKSELDSHHASCQHRLEKEAFKVTWESETTKFFEPKLLVNKPAENCVSNASEFLDSWDTDTGGPCFKADEMIAGAIHMTVPQGLSKSKRQDFREKELERLRQRGERKNENVGHGKGNDITLDNGQSKTLPTPRKPDEISLLRLGRIAAKFPAQIGGGGRGRGILGPAAVTGWGHLE</sequence>
<dbReference type="PROSITE" id="PS51800">
    <property type="entry name" value="ZF_CHHC_U11_48K"/>
    <property type="match status" value="1"/>
</dbReference>
<dbReference type="OMA" id="WESETTK"/>
<dbReference type="InterPro" id="IPR051591">
    <property type="entry name" value="UPF0224_FAM112_RNA_Proc"/>
</dbReference>
<dbReference type="PANTHER" id="PTHR21402:SF5">
    <property type="entry name" value="GAMETOCYTE SPECIFIC FACTOR 1"/>
    <property type="match status" value="1"/>
</dbReference>
<gene>
    <name evidence="6" type="ORF">DAPPUDRAFT_306690</name>
</gene>
<protein>
    <recommendedName>
        <fullName evidence="5">CHHC U11-48K-type domain-containing protein</fullName>
    </recommendedName>
</protein>
<dbReference type="HOGENOM" id="CLU_1241240_0_0_1"/>
<evidence type="ECO:0000313" key="7">
    <source>
        <dbReference type="Proteomes" id="UP000000305"/>
    </source>
</evidence>
<evidence type="ECO:0000256" key="3">
    <source>
        <dbReference type="ARBA" id="ARBA00022833"/>
    </source>
</evidence>
<evidence type="ECO:0000256" key="1">
    <source>
        <dbReference type="ARBA" id="ARBA00022723"/>
    </source>
</evidence>
<feature type="compositionally biased region" description="Basic and acidic residues" evidence="4">
    <location>
        <begin position="135"/>
        <end position="163"/>
    </location>
</feature>
<keyword evidence="2" id="KW-0863">Zinc-finger</keyword>
<keyword evidence="7" id="KW-1185">Reference proteome</keyword>
<dbReference type="GO" id="GO:0008270">
    <property type="term" value="F:zinc ion binding"/>
    <property type="evidence" value="ECO:0007669"/>
    <property type="project" value="UniProtKB-KW"/>
</dbReference>
<dbReference type="InterPro" id="IPR022776">
    <property type="entry name" value="TRM13/UPF0224_CHHC_Znf_dom"/>
</dbReference>
<proteinExistence type="predicted"/>
<dbReference type="InParanoid" id="E9GXY9"/>
<keyword evidence="1" id="KW-0479">Metal-binding</keyword>
<keyword evidence="3" id="KW-0862">Zinc</keyword>
<reference evidence="6 7" key="1">
    <citation type="journal article" date="2011" name="Science">
        <title>The ecoresponsive genome of Daphnia pulex.</title>
        <authorList>
            <person name="Colbourne J.K."/>
            <person name="Pfrender M.E."/>
            <person name="Gilbert D."/>
            <person name="Thomas W.K."/>
            <person name="Tucker A."/>
            <person name="Oakley T.H."/>
            <person name="Tokishita S."/>
            <person name="Aerts A."/>
            <person name="Arnold G.J."/>
            <person name="Basu M.K."/>
            <person name="Bauer D.J."/>
            <person name="Caceres C.E."/>
            <person name="Carmel L."/>
            <person name="Casola C."/>
            <person name="Choi J.H."/>
            <person name="Detter J.C."/>
            <person name="Dong Q."/>
            <person name="Dusheyko S."/>
            <person name="Eads B.D."/>
            <person name="Frohlich T."/>
            <person name="Geiler-Samerotte K.A."/>
            <person name="Gerlach D."/>
            <person name="Hatcher P."/>
            <person name="Jogdeo S."/>
            <person name="Krijgsveld J."/>
            <person name="Kriventseva E.V."/>
            <person name="Kultz D."/>
            <person name="Laforsch C."/>
            <person name="Lindquist E."/>
            <person name="Lopez J."/>
            <person name="Manak J.R."/>
            <person name="Muller J."/>
            <person name="Pangilinan J."/>
            <person name="Patwardhan R.P."/>
            <person name="Pitluck S."/>
            <person name="Pritham E.J."/>
            <person name="Rechtsteiner A."/>
            <person name="Rho M."/>
            <person name="Rogozin I.B."/>
            <person name="Sakarya O."/>
            <person name="Salamov A."/>
            <person name="Schaack S."/>
            <person name="Shapiro H."/>
            <person name="Shiga Y."/>
            <person name="Skalitzky C."/>
            <person name="Smith Z."/>
            <person name="Souvorov A."/>
            <person name="Sung W."/>
            <person name="Tang Z."/>
            <person name="Tsuchiya D."/>
            <person name="Tu H."/>
            <person name="Vos H."/>
            <person name="Wang M."/>
            <person name="Wolf Y.I."/>
            <person name="Yamagata H."/>
            <person name="Yamada T."/>
            <person name="Ye Y."/>
            <person name="Shaw J.R."/>
            <person name="Andrews J."/>
            <person name="Crease T.J."/>
            <person name="Tang H."/>
            <person name="Lucas S.M."/>
            <person name="Robertson H.M."/>
            <person name="Bork P."/>
            <person name="Koonin E.V."/>
            <person name="Zdobnov E.M."/>
            <person name="Grigoriev I.V."/>
            <person name="Lynch M."/>
            <person name="Boore J.L."/>
        </authorList>
    </citation>
    <scope>NUCLEOTIDE SEQUENCE [LARGE SCALE GENOMIC DNA]</scope>
</reference>
<dbReference type="Proteomes" id="UP000000305">
    <property type="component" value="Unassembled WGS sequence"/>
</dbReference>
<dbReference type="EMBL" id="GL732574">
    <property type="protein sequence ID" value="EFX75504.1"/>
    <property type="molecule type" value="Genomic_DNA"/>
</dbReference>
<dbReference type="InterPro" id="IPR036236">
    <property type="entry name" value="Znf_C2H2_sf"/>
</dbReference>
<dbReference type="Pfam" id="PF05253">
    <property type="entry name" value="zf-U11-48K"/>
    <property type="match status" value="1"/>
</dbReference>
<evidence type="ECO:0000256" key="2">
    <source>
        <dbReference type="ARBA" id="ARBA00022771"/>
    </source>
</evidence>
<dbReference type="KEGG" id="dpx:DAPPUDRAFT_306690"/>
<accession>E9GXY9</accession>
<feature type="domain" description="CHHC U11-48K-type" evidence="5">
    <location>
        <begin position="3"/>
        <end position="30"/>
    </location>
</feature>
<evidence type="ECO:0000313" key="6">
    <source>
        <dbReference type="EMBL" id="EFX75504.1"/>
    </source>
</evidence>
<evidence type="ECO:0000256" key="4">
    <source>
        <dbReference type="SAM" id="MobiDB-lite"/>
    </source>
</evidence>
<feature type="compositionally biased region" description="Polar residues" evidence="4">
    <location>
        <begin position="167"/>
        <end position="176"/>
    </location>
</feature>
<dbReference type="OrthoDB" id="6347962at2759"/>
<organism evidence="6 7">
    <name type="scientific">Daphnia pulex</name>
    <name type="common">Water flea</name>
    <dbReference type="NCBI Taxonomy" id="6669"/>
    <lineage>
        <taxon>Eukaryota</taxon>
        <taxon>Metazoa</taxon>
        <taxon>Ecdysozoa</taxon>
        <taxon>Arthropoda</taxon>
        <taxon>Crustacea</taxon>
        <taxon>Branchiopoda</taxon>
        <taxon>Diplostraca</taxon>
        <taxon>Cladocera</taxon>
        <taxon>Anomopoda</taxon>
        <taxon>Daphniidae</taxon>
        <taxon>Daphnia</taxon>
    </lineage>
</organism>
<feature type="region of interest" description="Disordered" evidence="4">
    <location>
        <begin position="130"/>
        <end position="182"/>
    </location>
</feature>
<dbReference type="AlphaFoldDB" id="E9GXY9"/>
<dbReference type="PANTHER" id="PTHR21402">
    <property type="entry name" value="GAMETOCYTE SPECIFIC FACTOR 1-RELATED"/>
    <property type="match status" value="1"/>
</dbReference>
<evidence type="ECO:0000259" key="5">
    <source>
        <dbReference type="PROSITE" id="PS51800"/>
    </source>
</evidence>
<dbReference type="SUPFAM" id="SSF57667">
    <property type="entry name" value="beta-beta-alpha zinc fingers"/>
    <property type="match status" value="1"/>
</dbReference>